<dbReference type="EMBL" id="JAGQHR010000209">
    <property type="protein sequence ID" value="MCA9727662.1"/>
    <property type="molecule type" value="Genomic_DNA"/>
</dbReference>
<dbReference type="AlphaFoldDB" id="A0A956RPR6"/>
<evidence type="ECO:0000313" key="2">
    <source>
        <dbReference type="Proteomes" id="UP000697710"/>
    </source>
</evidence>
<evidence type="ECO:0000313" key="1">
    <source>
        <dbReference type="EMBL" id="MCA9727662.1"/>
    </source>
</evidence>
<reference evidence="1" key="2">
    <citation type="journal article" date="2021" name="Microbiome">
        <title>Successional dynamics and alternative stable states in a saline activated sludge microbial community over 9 years.</title>
        <authorList>
            <person name="Wang Y."/>
            <person name="Ye J."/>
            <person name="Ju F."/>
            <person name="Liu L."/>
            <person name="Boyd J.A."/>
            <person name="Deng Y."/>
            <person name="Parks D.H."/>
            <person name="Jiang X."/>
            <person name="Yin X."/>
            <person name="Woodcroft B.J."/>
            <person name="Tyson G.W."/>
            <person name="Hugenholtz P."/>
            <person name="Polz M.F."/>
            <person name="Zhang T."/>
        </authorList>
    </citation>
    <scope>NUCLEOTIDE SEQUENCE</scope>
    <source>
        <strain evidence="1">HKST-UBA01</strain>
    </source>
</reference>
<organism evidence="1 2">
    <name type="scientific">Eiseniibacteriota bacterium</name>
    <dbReference type="NCBI Taxonomy" id="2212470"/>
    <lineage>
        <taxon>Bacteria</taxon>
        <taxon>Candidatus Eiseniibacteriota</taxon>
    </lineage>
</organism>
<protein>
    <submittedName>
        <fullName evidence="1">Amphi-Trp domain-containing protein</fullName>
    </submittedName>
</protein>
<name>A0A956RPR6_UNCEI</name>
<accession>A0A956RPR6</accession>
<dbReference type="NCBIfam" id="TIGR04354">
    <property type="entry name" value="amphi-Trp"/>
    <property type="match status" value="1"/>
</dbReference>
<proteinExistence type="predicted"/>
<reference evidence="1" key="1">
    <citation type="submission" date="2020-04" db="EMBL/GenBank/DDBJ databases">
        <authorList>
            <person name="Zhang T."/>
        </authorList>
    </citation>
    <scope>NUCLEOTIDE SEQUENCE</scope>
    <source>
        <strain evidence="1">HKST-UBA01</strain>
    </source>
</reference>
<sequence>MSRNEKRNLKEKLAVKSSMSREDLVDLIDGLARGLREQRLHVRHSGRDLTLRNGSHYGLRFEARRQGVRNSLLLCFDWDAPSADLRIRTMLPEDDAEPRPVSAEPIRESDLSADDPRLEYFTWQELYEKAQERDIENRSEMSKAQLWDALRRVGFSMDELSRAELYAKAREADIDGRSEMNKSELVAALEGNVGREVTETDSESD</sequence>
<gene>
    <name evidence="1" type="ORF">KC729_08260</name>
</gene>
<dbReference type="Proteomes" id="UP000697710">
    <property type="component" value="Unassembled WGS sequence"/>
</dbReference>
<comment type="caution">
    <text evidence="1">The sequence shown here is derived from an EMBL/GenBank/DDBJ whole genome shotgun (WGS) entry which is preliminary data.</text>
</comment>
<dbReference type="InterPro" id="IPR027598">
    <property type="entry name" value="Amphi-Trp_dom"/>
</dbReference>